<gene>
    <name evidence="9" type="ORF">PEPMIC_01190</name>
</gene>
<dbReference type="Pfam" id="PF02080">
    <property type="entry name" value="TrkA_C"/>
    <property type="match status" value="2"/>
</dbReference>
<dbReference type="GO" id="GO:0005886">
    <property type="term" value="C:plasma membrane"/>
    <property type="evidence" value="ECO:0007669"/>
    <property type="project" value="InterPro"/>
</dbReference>
<dbReference type="NCBIfam" id="NF007033">
    <property type="entry name" value="PRK09496.1-5"/>
    <property type="match status" value="1"/>
</dbReference>
<evidence type="ECO:0000256" key="3">
    <source>
        <dbReference type="ARBA" id="ARBA00022538"/>
    </source>
</evidence>
<dbReference type="Gene3D" id="3.30.70.1450">
    <property type="entry name" value="Regulator of K+ conductance, C-terminal domain"/>
    <property type="match status" value="2"/>
</dbReference>
<comment type="caution">
    <text evidence="9">The sequence shown here is derived from an EMBL/GenBank/DDBJ whole genome shotgun (WGS) entry which is preliminary data.</text>
</comment>
<proteinExistence type="predicted"/>
<dbReference type="EMBL" id="ABEE02000017">
    <property type="protein sequence ID" value="EDP23386.1"/>
    <property type="molecule type" value="Genomic_DNA"/>
</dbReference>
<feature type="domain" description="RCK C-terminal" evidence="8">
    <location>
        <begin position="399"/>
        <end position="481"/>
    </location>
</feature>
<dbReference type="SUPFAM" id="SSF116726">
    <property type="entry name" value="TrkA C-terminal domain-like"/>
    <property type="match status" value="2"/>
</dbReference>
<feature type="domain" description="RCK C-terminal" evidence="8">
    <location>
        <begin position="170"/>
        <end position="253"/>
    </location>
</feature>
<evidence type="ECO:0000256" key="6">
    <source>
        <dbReference type="ARBA" id="ARBA00023065"/>
    </source>
</evidence>
<dbReference type="PROSITE" id="PS51202">
    <property type="entry name" value="RCK_C"/>
    <property type="match status" value="2"/>
</dbReference>
<sequence length="481" mass="54070">MNINKMTVYIKYFFLLKFFKNMIYYELEVFMKIIIVGAGKVGEYLFTDLNTEDNDIILIEKRQEILNEMLSKYDIMGISGSGTNYDVLEEAGVADSDVFISVTESDETNIISCIFAKNMGAKYTIARVRNPEYSSKSGFVKEVLGIDLVINPEFVAAREISRGLKYPFAHSVETFADGRVKLIGISVGKDSPLKDIKISDLQQKFNIKILIGIVERKDEIFIPSGDFIIRENDKVYFTGTDEFAYKFYNILEGGNKKIESVFIIGGSRISYYLISNLIRENIKIKLVEVNRDLATSFSEKFPSNVKVICADGSDSDVLDEEGLTNYDACVALTGIDEENIMLGMFAEKLNVKKAVAKVSRISLLNIIPSTERFSFVTPKRLVSDIIISVVRSIINSEGSNIETLHRLSNNAEAVEIKVNRKSKVLDIPLKELKIKDNVLIAYIIRDNKLIFPTGEDSIMVNDTVIVISKANLIQNIDCILA</sequence>
<dbReference type="PROSITE" id="PS51201">
    <property type="entry name" value="RCK_N"/>
    <property type="match status" value="2"/>
</dbReference>
<keyword evidence="6" id="KW-0406">Ion transport</keyword>
<dbReference type="SUPFAM" id="SSF51735">
    <property type="entry name" value="NAD(P)-binding Rossmann-fold domains"/>
    <property type="match status" value="2"/>
</dbReference>
<keyword evidence="5" id="KW-0520">NAD</keyword>
<name>A8SM37_9FIRM</name>
<evidence type="ECO:0000259" key="8">
    <source>
        <dbReference type="PROSITE" id="PS51202"/>
    </source>
</evidence>
<dbReference type="eggNOG" id="COG0569">
    <property type="taxonomic scope" value="Bacteria"/>
</dbReference>
<evidence type="ECO:0000259" key="7">
    <source>
        <dbReference type="PROSITE" id="PS51201"/>
    </source>
</evidence>
<dbReference type="PANTHER" id="PTHR43833:SF5">
    <property type="entry name" value="TRK SYSTEM POTASSIUM UPTAKE PROTEIN TRKA"/>
    <property type="match status" value="1"/>
</dbReference>
<dbReference type="InterPro" id="IPR036291">
    <property type="entry name" value="NAD(P)-bd_dom_sf"/>
</dbReference>
<dbReference type="InterPro" id="IPR036721">
    <property type="entry name" value="RCK_C_sf"/>
</dbReference>
<feature type="domain" description="RCK N-terminal" evidence="7">
    <location>
        <begin position="30"/>
        <end position="150"/>
    </location>
</feature>
<dbReference type="Pfam" id="PF02254">
    <property type="entry name" value="TrkA_N"/>
    <property type="match status" value="2"/>
</dbReference>
<evidence type="ECO:0000256" key="2">
    <source>
        <dbReference type="ARBA" id="ARBA00022448"/>
    </source>
</evidence>
<evidence type="ECO:0000256" key="4">
    <source>
        <dbReference type="ARBA" id="ARBA00022958"/>
    </source>
</evidence>
<reference evidence="9 10" key="1">
    <citation type="submission" date="2007-09" db="EMBL/GenBank/DDBJ databases">
        <title>Draft genome sequence of Peptostreptococcus micros (ATCC 33270).</title>
        <authorList>
            <person name="Sudarsanam P."/>
            <person name="Ley R."/>
            <person name="Guruge J."/>
            <person name="Turnbaugh P.J."/>
            <person name="Mahowald M."/>
            <person name="Liep D."/>
            <person name="Gordon J."/>
        </authorList>
    </citation>
    <scope>NUCLEOTIDE SEQUENCE [LARGE SCALE GENOMIC DNA]</scope>
    <source>
        <strain evidence="9 10">ATCC 33270</strain>
    </source>
</reference>
<dbReference type="AlphaFoldDB" id="A8SM37"/>
<feature type="domain" description="RCK N-terminal" evidence="7">
    <location>
        <begin position="258"/>
        <end position="374"/>
    </location>
</feature>
<evidence type="ECO:0000313" key="9">
    <source>
        <dbReference type="EMBL" id="EDP23386.1"/>
    </source>
</evidence>
<dbReference type="InterPro" id="IPR003148">
    <property type="entry name" value="RCK_N"/>
</dbReference>
<dbReference type="PANTHER" id="PTHR43833">
    <property type="entry name" value="POTASSIUM CHANNEL PROTEIN 2-RELATED-RELATED"/>
    <property type="match status" value="1"/>
</dbReference>
<dbReference type="NCBIfam" id="NF007039">
    <property type="entry name" value="PRK09496.3-2"/>
    <property type="match status" value="1"/>
</dbReference>
<evidence type="ECO:0000313" key="10">
    <source>
        <dbReference type="Proteomes" id="UP000003162"/>
    </source>
</evidence>
<dbReference type="Proteomes" id="UP000003162">
    <property type="component" value="Unassembled WGS sequence"/>
</dbReference>
<keyword evidence="2" id="KW-0813">Transport</keyword>
<dbReference type="Gene3D" id="3.40.50.720">
    <property type="entry name" value="NAD(P)-binding Rossmann-like Domain"/>
    <property type="match status" value="2"/>
</dbReference>
<protein>
    <recommendedName>
        <fullName evidence="1">Trk system potassium uptake protein TrkA</fullName>
    </recommendedName>
</protein>
<keyword evidence="3" id="KW-0633">Potassium transport</keyword>
<dbReference type="InterPro" id="IPR050721">
    <property type="entry name" value="Trk_Ktr_HKT_K-transport"/>
</dbReference>
<dbReference type="InterPro" id="IPR006037">
    <property type="entry name" value="RCK_C"/>
</dbReference>
<evidence type="ECO:0000256" key="5">
    <source>
        <dbReference type="ARBA" id="ARBA00023027"/>
    </source>
</evidence>
<evidence type="ECO:0000256" key="1">
    <source>
        <dbReference type="ARBA" id="ARBA00017378"/>
    </source>
</evidence>
<dbReference type="GO" id="GO:0015079">
    <property type="term" value="F:potassium ion transmembrane transporter activity"/>
    <property type="evidence" value="ECO:0007669"/>
    <property type="project" value="InterPro"/>
</dbReference>
<organism evidence="9 10">
    <name type="scientific">Parvimonas micra ATCC 33270</name>
    <dbReference type="NCBI Taxonomy" id="411465"/>
    <lineage>
        <taxon>Bacteria</taxon>
        <taxon>Bacillati</taxon>
        <taxon>Bacillota</taxon>
        <taxon>Tissierellia</taxon>
        <taxon>Tissierellales</taxon>
        <taxon>Peptoniphilaceae</taxon>
        <taxon>Parvimonas</taxon>
    </lineage>
</organism>
<accession>A8SM37</accession>
<keyword evidence="4" id="KW-0630">Potassium</keyword>
<dbReference type="InterPro" id="IPR006036">
    <property type="entry name" value="K_uptake_TrkA"/>
</dbReference>
<reference evidence="9 10" key="2">
    <citation type="submission" date="2007-09" db="EMBL/GenBank/DDBJ databases">
        <authorList>
            <person name="Fulton L."/>
            <person name="Clifton S."/>
            <person name="Fulton B."/>
            <person name="Xu J."/>
            <person name="Minx P."/>
            <person name="Pepin K.H."/>
            <person name="Johnson M."/>
            <person name="Thiruvilangam P."/>
            <person name="Bhonagiri V."/>
            <person name="Nash W.E."/>
            <person name="Mardis E.R."/>
            <person name="Wilson R.K."/>
        </authorList>
    </citation>
    <scope>NUCLEOTIDE SEQUENCE [LARGE SCALE GENOMIC DNA]</scope>
    <source>
        <strain evidence="9 10">ATCC 33270</strain>
    </source>
</reference>
<dbReference type="PRINTS" id="PR00335">
    <property type="entry name" value="KUPTAKETRKA"/>
</dbReference>
<dbReference type="HOGENOM" id="CLU_046525_0_1_9"/>